<evidence type="ECO:0000313" key="2">
    <source>
        <dbReference type="EMBL" id="QAA21902.1"/>
    </source>
</evidence>
<keyword evidence="3" id="KW-1185">Reference proteome</keyword>
<dbReference type="Proteomes" id="UP000285882">
    <property type="component" value="Chromosome"/>
</dbReference>
<sequence length="561" mass="65647">MGETNIEVTLNEWLYNAGVVGFVNIVGKDNVTIVDNSTISFSKDVLLDFEDKYFDYFINTYKKQLPWYKIISYESEMQRYEDNNFDTFDEQALERLNKYIKDTVKKYIKSNSYKAAYQLMNSETDLLALEKKLKPVTTPKKSETFLDEKEFILNEVKERLPILKEIITCCKSKEGRKYLAGKNIIYNQIKNAWNGVCFLNPQTKEKDMYVDFKNHFVVPTEEYFEVDDPKRKYHCFVCDRPVKNLSMDLSFLNQTGFDTNRKSSHVWNFTNDVGICPFCRLIYSCVPAGFTYVYNRGLFVNDSTTVINLLRVNENIKLNTLEQNDTAVRSVNTYYALTKAMQEQFTGKINYELADIQIVRYENECYHFNILSRLALSVLKQSKESTNRLLYTGYREGNVNFNLYELVMEHLFNKVNLFTTIHKLIVYKLSNVPNLYYNISHVNQILEINTNFLRGIGYMEGLVKEEVRKANQFGYYFRKAYKNKGADNKLSGISYKLLNALKTSNINMFMDVLLSCYSYLKQQVPQLFLQVFTSDETFKTIGYAFVAGIIDHKNEEGRESK</sequence>
<proteinExistence type="predicted"/>
<reference evidence="2 3" key="1">
    <citation type="submission" date="2018-01" db="EMBL/GenBank/DDBJ databases">
        <title>Complete genome sequencing of Sporolactobacillus terrae DLG3.</title>
        <authorList>
            <person name="Nam Y.-D."/>
            <person name="Kang J."/>
            <person name="Chung W.-H."/>
        </authorList>
    </citation>
    <scope>NUCLEOTIDE SEQUENCE [LARGE SCALE GENOMIC DNA]</scope>
    <source>
        <strain evidence="2 3">DLG3</strain>
    </source>
</reference>
<feature type="domain" description="CRISPR-associated protein CXXC-CXXC" evidence="1">
    <location>
        <begin position="230"/>
        <end position="291"/>
    </location>
</feature>
<dbReference type="CDD" id="cd09754">
    <property type="entry name" value="Cas8a1_I-A"/>
    <property type="match status" value="1"/>
</dbReference>
<evidence type="ECO:0000259" key="1">
    <source>
        <dbReference type="Pfam" id="PF09706"/>
    </source>
</evidence>
<evidence type="ECO:0000313" key="3">
    <source>
        <dbReference type="Proteomes" id="UP000285882"/>
    </source>
</evidence>
<organism evidence="2 3">
    <name type="scientific">Sporolactobacillus terrae</name>
    <dbReference type="NCBI Taxonomy" id="269673"/>
    <lineage>
        <taxon>Bacteria</taxon>
        <taxon>Bacillati</taxon>
        <taxon>Bacillota</taxon>
        <taxon>Bacilli</taxon>
        <taxon>Bacillales</taxon>
        <taxon>Sporolactobacillaceae</taxon>
        <taxon>Sporolactobacillus</taxon>
    </lineage>
</organism>
<protein>
    <submittedName>
        <fullName evidence="2">Type I-B CRISPR-associated protein Cas8b1/Cst1</fullName>
    </submittedName>
</protein>
<dbReference type="Pfam" id="PF09706">
    <property type="entry name" value="Cas_CXXC_CXXC"/>
    <property type="match status" value="1"/>
</dbReference>
<gene>
    <name evidence="2" type="primary">cas8a1</name>
    <name evidence="2" type="ORF">C0674_04330</name>
</gene>
<dbReference type="EMBL" id="CP025688">
    <property type="protein sequence ID" value="QAA21902.1"/>
    <property type="molecule type" value="Genomic_DNA"/>
</dbReference>
<dbReference type="InterPro" id="IPR019121">
    <property type="entry name" value="CRISPR-assoc_CXXC-CXXC_dom"/>
</dbReference>
<dbReference type="InterPro" id="IPR010180">
    <property type="entry name" value="CRISPR-assoc_prot_CXXC-CXXC"/>
</dbReference>
<name>A0ABX5Q5G9_9BACL</name>
<dbReference type="NCBIfam" id="TIGR01908">
    <property type="entry name" value="cas_CXXC_CXXC"/>
    <property type="match status" value="1"/>
</dbReference>
<dbReference type="RefSeq" id="WP_028977784.1">
    <property type="nucleotide sequence ID" value="NZ_CP025688.1"/>
</dbReference>
<accession>A0ABX5Q5G9</accession>